<protein>
    <submittedName>
        <fullName evidence="3">Leucine-rich repeat domain-containing protein</fullName>
    </submittedName>
    <submittedName>
        <fullName evidence="4">Leucine-rich_repeat domain-containing protein</fullName>
    </submittedName>
</protein>
<dbReference type="AlphaFoldDB" id="A0AA86R9A5"/>
<evidence type="ECO:0000256" key="1">
    <source>
        <dbReference type="ARBA" id="ARBA00022614"/>
    </source>
</evidence>
<dbReference type="Gene3D" id="3.80.10.10">
    <property type="entry name" value="Ribonuclease Inhibitor"/>
    <property type="match status" value="1"/>
</dbReference>
<sequence>MLNTYQFTVFRSKLNSLDNIVFYRGNTSAVQSVDMIWLSHCYISDVSDLSIFVYCRQLTLSYNSIQNLFPLASLHLLTHLELDFNQISDPSPLSILFNLEFLHLASNQIQCLDFLESLTKIHWLSLVRNQISCLNPLRKLNKLVNLFIQQNRIANFQELFNINQEQLMFVCVCNYEDEWHNPICYEGFYREKSLKIIQSEYFDFYQEKLKVNIQDRINSDKLCWNVYENQ</sequence>
<keyword evidence="1" id="KW-0433">Leucine-rich repeat</keyword>
<dbReference type="InterPro" id="IPR001611">
    <property type="entry name" value="Leu-rich_rpt"/>
</dbReference>
<evidence type="ECO:0000313" key="3">
    <source>
        <dbReference type="EMBL" id="CAI9963935.1"/>
    </source>
</evidence>
<name>A0AA86R9A5_9EUKA</name>
<dbReference type="SMART" id="SM00365">
    <property type="entry name" value="LRR_SD22"/>
    <property type="match status" value="4"/>
</dbReference>
<accession>A0AA86R9A5</accession>
<organism evidence="3">
    <name type="scientific">Hexamita inflata</name>
    <dbReference type="NCBI Taxonomy" id="28002"/>
    <lineage>
        <taxon>Eukaryota</taxon>
        <taxon>Metamonada</taxon>
        <taxon>Diplomonadida</taxon>
        <taxon>Hexamitidae</taxon>
        <taxon>Hexamitinae</taxon>
        <taxon>Hexamita</taxon>
    </lineage>
</organism>
<reference evidence="4 5" key="2">
    <citation type="submission" date="2024-07" db="EMBL/GenBank/DDBJ databases">
        <authorList>
            <person name="Akdeniz Z."/>
        </authorList>
    </citation>
    <scope>NUCLEOTIDE SEQUENCE [LARGE SCALE GENOMIC DNA]</scope>
</reference>
<dbReference type="EMBL" id="CAXDID020000322">
    <property type="protein sequence ID" value="CAL6076984.1"/>
    <property type="molecule type" value="Genomic_DNA"/>
</dbReference>
<comment type="caution">
    <text evidence="3">The sequence shown here is derived from an EMBL/GenBank/DDBJ whole genome shotgun (WGS) entry which is preliminary data.</text>
</comment>
<dbReference type="PANTHER" id="PTHR46652">
    <property type="entry name" value="LEUCINE-RICH REPEAT AND IQ DOMAIN-CONTAINING PROTEIN 1-RELATED"/>
    <property type="match status" value="1"/>
</dbReference>
<dbReference type="PANTHER" id="PTHR46652:SF3">
    <property type="entry name" value="LEUCINE-RICH REPEAT-CONTAINING PROTEIN 9"/>
    <property type="match status" value="1"/>
</dbReference>
<keyword evidence="5" id="KW-1185">Reference proteome</keyword>
<dbReference type="InterPro" id="IPR032675">
    <property type="entry name" value="LRR_dom_sf"/>
</dbReference>
<dbReference type="PROSITE" id="PS51450">
    <property type="entry name" value="LRR"/>
    <property type="match status" value="2"/>
</dbReference>
<evidence type="ECO:0000313" key="4">
    <source>
        <dbReference type="EMBL" id="CAL6076984.1"/>
    </source>
</evidence>
<evidence type="ECO:0000313" key="5">
    <source>
        <dbReference type="Proteomes" id="UP001642409"/>
    </source>
</evidence>
<proteinExistence type="predicted"/>
<reference evidence="3" key="1">
    <citation type="submission" date="2023-06" db="EMBL/GenBank/DDBJ databases">
        <authorList>
            <person name="Kurt Z."/>
        </authorList>
    </citation>
    <scope>NUCLEOTIDE SEQUENCE</scope>
</reference>
<evidence type="ECO:0000256" key="2">
    <source>
        <dbReference type="ARBA" id="ARBA00022737"/>
    </source>
</evidence>
<keyword evidence="2" id="KW-0677">Repeat</keyword>
<dbReference type="InterPro" id="IPR050836">
    <property type="entry name" value="SDS22/Internalin_LRR"/>
</dbReference>
<gene>
    <name evidence="3" type="ORF">HINF_LOCUS51580</name>
    <name evidence="4" type="ORF">HINF_LOCUS57954</name>
</gene>
<dbReference type="EMBL" id="CATOUU010000971">
    <property type="protein sequence ID" value="CAI9963935.1"/>
    <property type="molecule type" value="Genomic_DNA"/>
</dbReference>
<dbReference type="SUPFAM" id="SSF52058">
    <property type="entry name" value="L domain-like"/>
    <property type="match status" value="1"/>
</dbReference>
<dbReference type="Proteomes" id="UP001642409">
    <property type="component" value="Unassembled WGS sequence"/>
</dbReference>